<protein>
    <submittedName>
        <fullName evidence="2">Uncharacterized protein</fullName>
    </submittedName>
</protein>
<dbReference type="RefSeq" id="WP_073362234.1">
    <property type="nucleotide sequence ID" value="NZ_FQVQ01000004.1"/>
</dbReference>
<feature type="transmembrane region" description="Helical" evidence="1">
    <location>
        <begin position="243"/>
        <end position="262"/>
    </location>
</feature>
<feature type="transmembrane region" description="Helical" evidence="1">
    <location>
        <begin position="394"/>
        <end position="415"/>
    </location>
</feature>
<dbReference type="STRING" id="1124188.SAMN05444377_10493"/>
<feature type="transmembrane region" description="Helical" evidence="1">
    <location>
        <begin position="479"/>
        <end position="499"/>
    </location>
</feature>
<evidence type="ECO:0000313" key="2">
    <source>
        <dbReference type="EMBL" id="SHF14634.1"/>
    </source>
</evidence>
<feature type="transmembrane region" description="Helical" evidence="1">
    <location>
        <begin position="136"/>
        <end position="156"/>
    </location>
</feature>
<accession>A0A1M4Z9F4</accession>
<feature type="transmembrane region" description="Helical" evidence="1">
    <location>
        <begin position="209"/>
        <end position="231"/>
    </location>
</feature>
<feature type="transmembrane region" description="Helical" evidence="1">
    <location>
        <begin position="296"/>
        <end position="325"/>
    </location>
</feature>
<feature type="transmembrane region" description="Helical" evidence="1">
    <location>
        <begin position="268"/>
        <end position="284"/>
    </location>
</feature>
<evidence type="ECO:0000256" key="1">
    <source>
        <dbReference type="SAM" id="Phobius"/>
    </source>
</evidence>
<dbReference type="EMBL" id="FQVQ01000004">
    <property type="protein sequence ID" value="SHF14634.1"/>
    <property type="molecule type" value="Genomic_DNA"/>
</dbReference>
<dbReference type="OrthoDB" id="1522258at2"/>
<keyword evidence="1" id="KW-0812">Transmembrane</keyword>
<dbReference type="Proteomes" id="UP000184147">
    <property type="component" value="Unassembled WGS sequence"/>
</dbReference>
<feature type="transmembrane region" description="Helical" evidence="1">
    <location>
        <begin position="422"/>
        <end position="441"/>
    </location>
</feature>
<keyword evidence="1" id="KW-0472">Membrane</keyword>
<organism evidence="2 3">
    <name type="scientific">Flavobacterium fontis</name>
    <dbReference type="NCBI Taxonomy" id="1124188"/>
    <lineage>
        <taxon>Bacteria</taxon>
        <taxon>Pseudomonadati</taxon>
        <taxon>Bacteroidota</taxon>
        <taxon>Flavobacteriia</taxon>
        <taxon>Flavobacteriales</taxon>
        <taxon>Flavobacteriaceae</taxon>
        <taxon>Flavobacterium</taxon>
    </lineage>
</organism>
<sequence>MELFWSSSILMGFVRLCVIVLFLFYLSRKFIAVDQRLHLLDFIVLNWYRYAAVLTLTLFVLVEVGAYNLFNCFVIFTLLLLIDWLGWKNIIRPRSYFTQKFKEHSLRYLKFVETKKPLLYWLSFRKSAPEQRTQNWILFFTPIFIGITAFLSRYYFVQYDNYSLSDAWINDLTKLINFDNQYWFTYELATDAELALANFYSKVTDVSPIIALQVIAILESTILALIVFWVIHRLAPSRYIAPLLAALFFALVYVITPINVYYLLKGNPLFLALAFALPAFVFYIQPKQFNGSTLNYLFSFFAVFVSVGLTDLITFFILVPLFLVIGLFTTSWSVKKYNLRVLAIYGFSVGVILTIYYFACASQKVPLDYFIQSNMLSVSAYTYLPQLILPYKTIIYYTQWCAMIGTVLWAILYFFQKEKGRGPLAFFMYFNVLVIVTHIKSEWLDRDLLYNSFVVFIPIVLGFTVAMLIRLFQIIPFPWFRFTPIFMGLTFVGMLYGAFTFQKSFLQQLTPSDATPKYMLNAYDNIAKTYFSYTYTIVNDRATQVISNNSHFFMNYEDFLSQYLEKDAQYERIKKNKKILQSNPDQILSKSVLVFVLDKNHPRDNSSFSENIKYYDPLMKQLQTLKDRGREVNVFYRSPLLTVYEVVNNPNESKISDIIFK</sequence>
<dbReference type="AlphaFoldDB" id="A0A1M4Z9F4"/>
<feature type="transmembrane region" description="Helical" evidence="1">
    <location>
        <begin position="337"/>
        <end position="357"/>
    </location>
</feature>
<feature type="transmembrane region" description="Helical" evidence="1">
    <location>
        <begin position="39"/>
        <end position="62"/>
    </location>
</feature>
<proteinExistence type="predicted"/>
<reference evidence="2 3" key="1">
    <citation type="submission" date="2016-11" db="EMBL/GenBank/DDBJ databases">
        <authorList>
            <person name="Jaros S."/>
            <person name="Januszkiewicz K."/>
            <person name="Wedrychowicz H."/>
        </authorList>
    </citation>
    <scope>NUCLEOTIDE SEQUENCE [LARGE SCALE GENOMIC DNA]</scope>
    <source>
        <strain evidence="2 3">DSM 25660</strain>
    </source>
</reference>
<feature type="transmembrane region" description="Helical" evidence="1">
    <location>
        <begin position="68"/>
        <end position="87"/>
    </location>
</feature>
<keyword evidence="3" id="KW-1185">Reference proteome</keyword>
<feature type="transmembrane region" description="Helical" evidence="1">
    <location>
        <begin position="453"/>
        <end position="472"/>
    </location>
</feature>
<feature type="transmembrane region" description="Helical" evidence="1">
    <location>
        <begin position="6"/>
        <end position="27"/>
    </location>
</feature>
<keyword evidence="1" id="KW-1133">Transmembrane helix</keyword>
<evidence type="ECO:0000313" key="3">
    <source>
        <dbReference type="Proteomes" id="UP000184147"/>
    </source>
</evidence>
<gene>
    <name evidence="2" type="ORF">SAMN05444377_10493</name>
</gene>
<name>A0A1M4Z9F4_9FLAO</name>